<keyword evidence="2" id="KW-1185">Reference proteome</keyword>
<sequence length="78" mass="8866">WEMPMSCVKQNFAKCLVDWLQANFGNDVMDESPSISNIPNHLPGGHHPLTQDCFDGNIIRTQVDIKYGKSLKSRGRMF</sequence>
<evidence type="ECO:0000313" key="2">
    <source>
        <dbReference type="Proteomes" id="UP000499080"/>
    </source>
</evidence>
<comment type="caution">
    <text evidence="1">The sequence shown here is derived from an EMBL/GenBank/DDBJ whole genome shotgun (WGS) entry which is preliminary data.</text>
</comment>
<dbReference type="EMBL" id="BGPR01184229">
    <property type="protein sequence ID" value="GBM72109.1"/>
    <property type="molecule type" value="Genomic_DNA"/>
</dbReference>
<gene>
    <name evidence="1" type="ORF">AVEN_195336_1</name>
</gene>
<evidence type="ECO:0000313" key="1">
    <source>
        <dbReference type="EMBL" id="GBM72109.1"/>
    </source>
</evidence>
<dbReference type="Proteomes" id="UP000499080">
    <property type="component" value="Unassembled WGS sequence"/>
</dbReference>
<proteinExistence type="predicted"/>
<organism evidence="1 2">
    <name type="scientific">Araneus ventricosus</name>
    <name type="common">Orbweaver spider</name>
    <name type="synonym">Epeira ventricosa</name>
    <dbReference type="NCBI Taxonomy" id="182803"/>
    <lineage>
        <taxon>Eukaryota</taxon>
        <taxon>Metazoa</taxon>
        <taxon>Ecdysozoa</taxon>
        <taxon>Arthropoda</taxon>
        <taxon>Chelicerata</taxon>
        <taxon>Arachnida</taxon>
        <taxon>Araneae</taxon>
        <taxon>Araneomorphae</taxon>
        <taxon>Entelegynae</taxon>
        <taxon>Araneoidea</taxon>
        <taxon>Araneidae</taxon>
        <taxon>Araneus</taxon>
    </lineage>
</organism>
<name>A0A4Y2I4G9_ARAVE</name>
<accession>A0A4Y2I4G9</accession>
<protein>
    <submittedName>
        <fullName evidence="1">Uncharacterized protein</fullName>
    </submittedName>
</protein>
<dbReference type="AlphaFoldDB" id="A0A4Y2I4G9"/>
<reference evidence="1 2" key="1">
    <citation type="journal article" date="2019" name="Sci. Rep.">
        <title>Orb-weaving spider Araneus ventricosus genome elucidates the spidroin gene catalogue.</title>
        <authorList>
            <person name="Kono N."/>
            <person name="Nakamura H."/>
            <person name="Ohtoshi R."/>
            <person name="Moran D.A.P."/>
            <person name="Shinohara A."/>
            <person name="Yoshida Y."/>
            <person name="Fujiwara M."/>
            <person name="Mori M."/>
            <person name="Tomita M."/>
            <person name="Arakawa K."/>
        </authorList>
    </citation>
    <scope>NUCLEOTIDE SEQUENCE [LARGE SCALE GENOMIC DNA]</scope>
</reference>
<feature type="non-terminal residue" evidence="1">
    <location>
        <position position="1"/>
    </location>
</feature>